<comment type="caution">
    <text evidence="1">The sequence shown here is derived from an EMBL/GenBank/DDBJ whole genome shotgun (WGS) entry which is preliminary data.</text>
</comment>
<name>A0AAN6S1X3_9PEZI</name>
<reference evidence="2" key="1">
    <citation type="journal article" date="2023" name="Mol. Phylogenet. Evol.">
        <title>Genome-scale phylogeny and comparative genomics of the fungal order Sordariales.</title>
        <authorList>
            <person name="Hensen N."/>
            <person name="Bonometti L."/>
            <person name="Westerberg I."/>
            <person name="Brannstrom I.O."/>
            <person name="Guillou S."/>
            <person name="Cros-Aarteil S."/>
            <person name="Calhoun S."/>
            <person name="Haridas S."/>
            <person name="Kuo A."/>
            <person name="Mondo S."/>
            <person name="Pangilinan J."/>
            <person name="Riley R."/>
            <person name="LaButti K."/>
            <person name="Andreopoulos B."/>
            <person name="Lipzen A."/>
            <person name="Chen C."/>
            <person name="Yan M."/>
            <person name="Daum C."/>
            <person name="Ng V."/>
            <person name="Clum A."/>
            <person name="Steindorff A."/>
            <person name="Ohm R.A."/>
            <person name="Martin F."/>
            <person name="Silar P."/>
            <person name="Natvig D.O."/>
            <person name="Lalanne C."/>
            <person name="Gautier V."/>
            <person name="Ament-Velasquez S.L."/>
            <person name="Kruys A."/>
            <person name="Hutchinson M.I."/>
            <person name="Powell A.J."/>
            <person name="Barry K."/>
            <person name="Miller A.N."/>
            <person name="Grigoriev I.V."/>
            <person name="Debuchy R."/>
            <person name="Gladieux P."/>
            <person name="Hiltunen Thoren M."/>
            <person name="Johannesson H."/>
        </authorList>
    </citation>
    <scope>NUCLEOTIDE SEQUENCE [LARGE SCALE GENOMIC DNA]</scope>
    <source>
        <strain evidence="2">CBS 340.73</strain>
    </source>
</reference>
<dbReference type="AlphaFoldDB" id="A0AAN6S1X3"/>
<evidence type="ECO:0000313" key="2">
    <source>
        <dbReference type="Proteomes" id="UP001303473"/>
    </source>
</evidence>
<gene>
    <name evidence="1" type="ORF">QBC46DRAFT_452467</name>
</gene>
<dbReference type="EMBL" id="MU853872">
    <property type="protein sequence ID" value="KAK3936801.1"/>
    <property type="molecule type" value="Genomic_DNA"/>
</dbReference>
<organism evidence="1 2">
    <name type="scientific">Diplogelasinospora grovesii</name>
    <dbReference type="NCBI Taxonomy" id="303347"/>
    <lineage>
        <taxon>Eukaryota</taxon>
        <taxon>Fungi</taxon>
        <taxon>Dikarya</taxon>
        <taxon>Ascomycota</taxon>
        <taxon>Pezizomycotina</taxon>
        <taxon>Sordariomycetes</taxon>
        <taxon>Sordariomycetidae</taxon>
        <taxon>Sordariales</taxon>
        <taxon>Diplogelasinosporaceae</taxon>
        <taxon>Diplogelasinospora</taxon>
    </lineage>
</organism>
<evidence type="ECO:0000313" key="1">
    <source>
        <dbReference type="EMBL" id="KAK3936801.1"/>
    </source>
</evidence>
<accession>A0AAN6S1X3</accession>
<protein>
    <submittedName>
        <fullName evidence="1">Uncharacterized protein</fullName>
    </submittedName>
</protein>
<keyword evidence="2" id="KW-1185">Reference proteome</keyword>
<dbReference type="Proteomes" id="UP001303473">
    <property type="component" value="Unassembled WGS sequence"/>
</dbReference>
<sequence>MKRLPLLYKASFVFFKLGTNTIMGKFSSESTLFIPRQMRALLLRPEELPEVRVISAFWTRPMPRALGYGVAVDIAAKLPNLQDAFWYIRDSERRYPELRRRNRHELAQRVRDVLPKASALHSLGIDMQHGQLTNQSWRPADLGLINSALDPLSSAIREATASWKALKHLKLMGTIDESLFWPSPALAIVDPFWQGLKSLDVQFDMTRPIGGWYFRAPTGVEVPPPTGPPSNSKMPPGYGYSEDEDVMAARQFSTSENVRLSGYSAKTFRSVPDETKLVPLIWAFGRACSQIPGLKVAALRTLIPMPLCIRQGRQVHGQGAWGVWTLAPGAIPLESRQQLDPVMFEDVRQRRLFWDVKDWRPDEDLRTLLGSVGQERYGPNLVERYVDSWATVQQTITKGRLHRAKMSRLAT</sequence>
<proteinExistence type="predicted"/>